<accession>A0A7S4FEH3</accession>
<evidence type="ECO:0000313" key="5">
    <source>
        <dbReference type="EMBL" id="CAE0790078.1"/>
    </source>
</evidence>
<dbReference type="AlphaFoldDB" id="A0A7S4FEH3"/>
<dbReference type="SUPFAM" id="SSF51735">
    <property type="entry name" value="NAD(P)-binding Rossmann-fold domains"/>
    <property type="match status" value="1"/>
</dbReference>
<evidence type="ECO:0000256" key="3">
    <source>
        <dbReference type="SAM" id="MobiDB-lite"/>
    </source>
</evidence>
<evidence type="ECO:0008006" key="6">
    <source>
        <dbReference type="Google" id="ProtNLM"/>
    </source>
</evidence>
<dbReference type="Gene3D" id="3.40.50.720">
    <property type="entry name" value="NAD(P)-binding Rossmann-like Domain"/>
    <property type="match status" value="1"/>
</dbReference>
<dbReference type="GO" id="GO:0016491">
    <property type="term" value="F:oxidoreductase activity"/>
    <property type="evidence" value="ECO:0007669"/>
    <property type="project" value="UniProtKB-KW"/>
</dbReference>
<reference evidence="5" key="1">
    <citation type="submission" date="2021-01" db="EMBL/GenBank/DDBJ databases">
        <authorList>
            <person name="Corre E."/>
            <person name="Pelletier E."/>
            <person name="Niang G."/>
            <person name="Scheremetjew M."/>
            <person name="Finn R."/>
            <person name="Kale V."/>
            <person name="Holt S."/>
            <person name="Cochrane G."/>
            <person name="Meng A."/>
            <person name="Brown T."/>
            <person name="Cohen L."/>
        </authorList>
    </citation>
    <scope>NUCLEOTIDE SEQUENCE</scope>
    <source>
        <strain evidence="5">CCMP1594</strain>
    </source>
</reference>
<keyword evidence="4" id="KW-0812">Transmembrane</keyword>
<protein>
    <recommendedName>
        <fullName evidence="6">Protochlorophyllide reductase</fullName>
    </recommendedName>
</protein>
<dbReference type="PANTHER" id="PTHR24320:SF148">
    <property type="entry name" value="NAD(P)-BINDING ROSSMANN-FOLD SUPERFAMILY PROTEIN"/>
    <property type="match status" value="1"/>
</dbReference>
<keyword evidence="4" id="KW-1133">Transmembrane helix</keyword>
<dbReference type="InterPro" id="IPR036291">
    <property type="entry name" value="NAD(P)-bd_dom_sf"/>
</dbReference>
<organism evidence="5">
    <name type="scientific">Eutreptiella gymnastica</name>
    <dbReference type="NCBI Taxonomy" id="73025"/>
    <lineage>
        <taxon>Eukaryota</taxon>
        <taxon>Discoba</taxon>
        <taxon>Euglenozoa</taxon>
        <taxon>Euglenida</taxon>
        <taxon>Spirocuta</taxon>
        <taxon>Euglenophyceae</taxon>
        <taxon>Eutreptiales</taxon>
        <taxon>Eutreptiaceae</taxon>
        <taxon>Eutreptiella</taxon>
    </lineage>
</organism>
<dbReference type="Pfam" id="PF00106">
    <property type="entry name" value="adh_short"/>
    <property type="match status" value="1"/>
</dbReference>
<keyword evidence="4" id="KW-0472">Membrane</keyword>
<evidence type="ECO:0000256" key="4">
    <source>
        <dbReference type="SAM" id="Phobius"/>
    </source>
</evidence>
<dbReference type="EMBL" id="HBJA01003707">
    <property type="protein sequence ID" value="CAE0790078.1"/>
    <property type="molecule type" value="Transcribed_RNA"/>
</dbReference>
<evidence type="ECO:0000256" key="2">
    <source>
        <dbReference type="ARBA" id="ARBA00023002"/>
    </source>
</evidence>
<name>A0A7S4FEH3_9EUGL</name>
<gene>
    <name evidence="5" type="ORF">EGYM00163_LOCUS1192</name>
</gene>
<proteinExistence type="inferred from homology"/>
<evidence type="ECO:0000256" key="1">
    <source>
        <dbReference type="ARBA" id="ARBA00006484"/>
    </source>
</evidence>
<sequence length="534" mass="55571">MSDPALVGAQGARAPVPDVELGPLLVPRAQQRNPLPLPLVCGCAGVVMGLLLVFIAPGQRTIALSQAAPVRAQTANNAVVSPNRLNRPAVGGRPQVPETHRSAPPRSVYRVPVSEGARPALHSGVGGPWGGRAVLGAVAFSIAAAVGWLWSVRATRSRSLDAAPPAPARLALMSASGAKEEGEGATGPWSRRNVLLGAGAAGLVANKIGVEGPSVFTPADGTLKGRTILITGGNHGLGKEAAVRLAKGGARVVITARSAAKGQAALEEIKAESGSDDIGFLVLDLADLQSVRDCAAAFDRDYGALTVLMNNAGVMAIPERQETKDGFEKQFGINHLGHFALTALLQGALRRGAEGGRAARVINVSSSASYGADAKAFDFDGPGGLMGPENYTQWGAYCQSKLANVMFTKELDERYKAAGVPITAVALHPGAVRTELARYLISGKDELLANSQLSIPSLAFLPIGVYFTKAVDRGANSQVWLAAGADGAGTYDQSGGEFFQNLKPLPVNPVANDRALRDRLWTESERLTNTPFQV</sequence>
<comment type="similarity">
    <text evidence="1">Belongs to the short-chain dehydrogenases/reductases (SDR) family.</text>
</comment>
<dbReference type="InterPro" id="IPR002347">
    <property type="entry name" value="SDR_fam"/>
</dbReference>
<feature type="transmembrane region" description="Helical" evidence="4">
    <location>
        <begin position="35"/>
        <end position="56"/>
    </location>
</feature>
<keyword evidence="2" id="KW-0560">Oxidoreductase</keyword>
<dbReference type="PRINTS" id="PR00081">
    <property type="entry name" value="GDHRDH"/>
</dbReference>
<feature type="transmembrane region" description="Helical" evidence="4">
    <location>
        <begin position="129"/>
        <end position="150"/>
    </location>
</feature>
<feature type="region of interest" description="Disordered" evidence="3">
    <location>
        <begin position="83"/>
        <end position="106"/>
    </location>
</feature>
<dbReference type="PANTHER" id="PTHR24320">
    <property type="entry name" value="RETINOL DEHYDROGENASE"/>
    <property type="match status" value="1"/>
</dbReference>
<dbReference type="CDD" id="cd05327">
    <property type="entry name" value="retinol-DH_like_SDR_c_like"/>
    <property type="match status" value="1"/>
</dbReference>